<evidence type="ECO:0000313" key="11">
    <source>
        <dbReference type="EMBL" id="MCS3903234.1"/>
    </source>
</evidence>
<dbReference type="AlphaFoldDB" id="A0AAE3L0Y0"/>
<evidence type="ECO:0000259" key="10">
    <source>
        <dbReference type="Pfam" id="PF03900"/>
    </source>
</evidence>
<dbReference type="InterPro" id="IPR022417">
    <property type="entry name" value="Porphobilin_deaminase_N"/>
</dbReference>
<dbReference type="PANTHER" id="PTHR11557">
    <property type="entry name" value="PORPHOBILINOGEN DEAMINASE"/>
    <property type="match status" value="1"/>
</dbReference>
<evidence type="ECO:0000256" key="1">
    <source>
        <dbReference type="ARBA" id="ARBA00002869"/>
    </source>
</evidence>
<dbReference type="FunFam" id="3.40.190.10:FF:000004">
    <property type="entry name" value="Porphobilinogen deaminase"/>
    <property type="match status" value="1"/>
</dbReference>
<dbReference type="Gene3D" id="3.30.160.40">
    <property type="entry name" value="Porphobilinogen deaminase, C-terminal domain"/>
    <property type="match status" value="1"/>
</dbReference>
<comment type="pathway">
    <text evidence="2">Porphyrin-containing compound metabolism; protoporphyrin-IX biosynthesis; coproporphyrinogen-III from 5-aminolevulinate: step 2/4.</text>
</comment>
<proteinExistence type="inferred from homology"/>
<dbReference type="PANTHER" id="PTHR11557:SF0">
    <property type="entry name" value="PORPHOBILINOGEN DEAMINASE"/>
    <property type="match status" value="1"/>
</dbReference>
<reference evidence="11" key="1">
    <citation type="submission" date="2022-08" db="EMBL/GenBank/DDBJ databases">
        <title>Genomic Encyclopedia of Type Strains, Phase III (KMG-III): the genomes of soil and plant-associated and newly described type strains.</title>
        <authorList>
            <person name="Whitman W."/>
        </authorList>
    </citation>
    <scope>NUCLEOTIDE SEQUENCE</scope>
    <source>
        <strain evidence="11">HMT 1</strain>
    </source>
</reference>
<evidence type="ECO:0000256" key="8">
    <source>
        <dbReference type="HAMAP-Rule" id="MF_00260"/>
    </source>
</evidence>
<gene>
    <name evidence="8" type="primary">hemC</name>
    <name evidence="11" type="ORF">J2T55_001254</name>
</gene>
<dbReference type="Proteomes" id="UP001204445">
    <property type="component" value="Unassembled WGS sequence"/>
</dbReference>
<feature type="modified residue" description="S-(dipyrrolylmethanemethyl)cysteine" evidence="8">
    <location>
        <position position="242"/>
    </location>
</feature>
<comment type="similarity">
    <text evidence="3 8">Belongs to the HMBS family.</text>
</comment>
<dbReference type="NCBIfam" id="TIGR00212">
    <property type="entry name" value="hemC"/>
    <property type="match status" value="1"/>
</dbReference>
<keyword evidence="5 8" id="KW-0808">Transferase</keyword>
<dbReference type="Gene3D" id="3.40.190.10">
    <property type="entry name" value="Periplasmic binding protein-like II"/>
    <property type="match status" value="2"/>
</dbReference>
<comment type="miscellaneous">
    <text evidence="8">The porphobilinogen subunits are added to the dipyrromethane group.</text>
</comment>
<evidence type="ECO:0000256" key="4">
    <source>
        <dbReference type="ARBA" id="ARBA00011245"/>
    </source>
</evidence>
<accession>A0AAE3L0Y0</accession>
<evidence type="ECO:0000256" key="6">
    <source>
        <dbReference type="ARBA" id="ARBA00023244"/>
    </source>
</evidence>
<name>A0AAE3L0Y0_9GAMM</name>
<evidence type="ECO:0000256" key="2">
    <source>
        <dbReference type="ARBA" id="ARBA00004735"/>
    </source>
</evidence>
<feature type="domain" description="Porphobilinogen deaminase C-terminal" evidence="10">
    <location>
        <begin position="226"/>
        <end position="295"/>
    </location>
</feature>
<dbReference type="Pfam" id="PF01379">
    <property type="entry name" value="Porphobil_deam"/>
    <property type="match status" value="1"/>
</dbReference>
<evidence type="ECO:0000259" key="9">
    <source>
        <dbReference type="Pfam" id="PF01379"/>
    </source>
</evidence>
<dbReference type="HAMAP" id="MF_00260">
    <property type="entry name" value="Porphobil_deam"/>
    <property type="match status" value="1"/>
</dbReference>
<dbReference type="PIRSF" id="PIRSF001438">
    <property type="entry name" value="4pyrrol_synth_OHMeBilane_synth"/>
    <property type="match status" value="1"/>
</dbReference>
<comment type="cofactor">
    <cofactor evidence="8">
        <name>dipyrromethane</name>
        <dbReference type="ChEBI" id="CHEBI:60342"/>
    </cofactor>
    <text evidence="8">Binds 1 dipyrromethane group covalently.</text>
</comment>
<dbReference type="Pfam" id="PF03900">
    <property type="entry name" value="Porphobil_deamC"/>
    <property type="match status" value="1"/>
</dbReference>
<comment type="caution">
    <text evidence="11">The sequence shown here is derived from an EMBL/GenBank/DDBJ whole genome shotgun (WGS) entry which is preliminary data.</text>
</comment>
<dbReference type="SUPFAM" id="SSF54782">
    <property type="entry name" value="Porphobilinogen deaminase (hydroxymethylbilane synthase), C-terminal domain"/>
    <property type="match status" value="1"/>
</dbReference>
<sequence length="312" mass="33158">MKDQHLRIATRKSPLALWQANHVADQLRRQHPGLKVSLLEMTTAGDRFLDGPLSAAGGKGLFIKELEQSLIDGRADMAVHSMKDVTIDLPDGLAISVLLRREDPRDALVAPPGTTLAGLPAGARVGTSSLRRQSQLRGLRPDIEVTDLRGNVGTRLAKLDRGEYDAIMLAAAGVKRLELSDRVSEYIAADTMLPAVGQGVIGVETRRNDPVVTSLIESLNDPGAEICLAAERAISRRLYGGCMLPIAGHAVLDADQIHVQGLVARVDGSEILRASHSGPAADAEPVGLAVADDLLAQGADRILAELVDDVAR</sequence>
<comment type="catalytic activity">
    <reaction evidence="7 8">
        <text>4 porphobilinogen + H2O = hydroxymethylbilane + 4 NH4(+)</text>
        <dbReference type="Rhea" id="RHEA:13185"/>
        <dbReference type="ChEBI" id="CHEBI:15377"/>
        <dbReference type="ChEBI" id="CHEBI:28938"/>
        <dbReference type="ChEBI" id="CHEBI:57845"/>
        <dbReference type="ChEBI" id="CHEBI:58126"/>
        <dbReference type="EC" id="2.5.1.61"/>
    </reaction>
</comment>
<protein>
    <recommendedName>
        <fullName evidence="8">Porphobilinogen deaminase</fullName>
        <shortName evidence="8">PBG</shortName>
        <ecNumber evidence="8">2.5.1.61</ecNumber>
    </recommendedName>
    <alternativeName>
        <fullName evidence="8">Hydroxymethylbilane synthase</fullName>
        <shortName evidence="8">HMBS</shortName>
    </alternativeName>
    <alternativeName>
        <fullName evidence="8">Pre-uroporphyrinogen synthase</fullName>
    </alternativeName>
</protein>
<comment type="function">
    <text evidence="1 8">Tetrapolymerization of the monopyrrole PBG into the hydroxymethylbilane pre-uroporphyrinogen in several discrete steps.</text>
</comment>
<dbReference type="SUPFAM" id="SSF53850">
    <property type="entry name" value="Periplasmic binding protein-like II"/>
    <property type="match status" value="1"/>
</dbReference>
<keyword evidence="12" id="KW-1185">Reference proteome</keyword>
<dbReference type="EC" id="2.5.1.61" evidence="8"/>
<dbReference type="RefSeq" id="WP_259054861.1">
    <property type="nucleotide sequence ID" value="NZ_JANUCT010000007.1"/>
</dbReference>
<evidence type="ECO:0000256" key="3">
    <source>
        <dbReference type="ARBA" id="ARBA00005638"/>
    </source>
</evidence>
<organism evidence="11 12">
    <name type="scientific">Methylohalomonas lacus</name>
    <dbReference type="NCBI Taxonomy" id="398773"/>
    <lineage>
        <taxon>Bacteria</taxon>
        <taxon>Pseudomonadati</taxon>
        <taxon>Pseudomonadota</taxon>
        <taxon>Gammaproteobacteria</taxon>
        <taxon>Methylohalomonadales</taxon>
        <taxon>Methylohalomonadaceae</taxon>
        <taxon>Methylohalomonas</taxon>
    </lineage>
</organism>
<dbReference type="FunFam" id="3.40.190.10:FF:000005">
    <property type="entry name" value="Porphobilinogen deaminase"/>
    <property type="match status" value="1"/>
</dbReference>
<evidence type="ECO:0000256" key="7">
    <source>
        <dbReference type="ARBA" id="ARBA00048169"/>
    </source>
</evidence>
<keyword evidence="6 8" id="KW-0627">Porphyrin biosynthesis</keyword>
<dbReference type="InterPro" id="IPR036803">
    <property type="entry name" value="Porphobilinogen_deaminase_C_sf"/>
</dbReference>
<evidence type="ECO:0000256" key="5">
    <source>
        <dbReference type="ARBA" id="ARBA00022679"/>
    </source>
</evidence>
<dbReference type="PRINTS" id="PR00151">
    <property type="entry name" value="PORPHBDMNASE"/>
</dbReference>
<dbReference type="InterPro" id="IPR000860">
    <property type="entry name" value="HemC"/>
</dbReference>
<comment type="subunit">
    <text evidence="4 8">Monomer.</text>
</comment>
<dbReference type="GO" id="GO:0006782">
    <property type="term" value="P:protoporphyrinogen IX biosynthetic process"/>
    <property type="evidence" value="ECO:0007669"/>
    <property type="project" value="UniProtKB-UniRule"/>
</dbReference>
<dbReference type="GO" id="GO:0004418">
    <property type="term" value="F:hydroxymethylbilane synthase activity"/>
    <property type="evidence" value="ECO:0007669"/>
    <property type="project" value="UniProtKB-UniRule"/>
</dbReference>
<feature type="domain" description="Porphobilinogen deaminase N-terminal" evidence="9">
    <location>
        <begin position="6"/>
        <end position="212"/>
    </location>
</feature>
<dbReference type="InterPro" id="IPR022418">
    <property type="entry name" value="Porphobilinogen_deaminase_C"/>
</dbReference>
<dbReference type="GO" id="GO:0005737">
    <property type="term" value="C:cytoplasm"/>
    <property type="evidence" value="ECO:0007669"/>
    <property type="project" value="UniProtKB-UniRule"/>
</dbReference>
<dbReference type="EMBL" id="JANUCT010000007">
    <property type="protein sequence ID" value="MCS3903234.1"/>
    <property type="molecule type" value="Genomic_DNA"/>
</dbReference>
<dbReference type="CDD" id="cd13646">
    <property type="entry name" value="PBP2_EcHMBS_like"/>
    <property type="match status" value="1"/>
</dbReference>
<evidence type="ECO:0000313" key="12">
    <source>
        <dbReference type="Proteomes" id="UP001204445"/>
    </source>
</evidence>